<keyword evidence="5 6" id="KW-0472">Membrane</keyword>
<evidence type="ECO:0000256" key="5">
    <source>
        <dbReference type="ARBA" id="ARBA00023136"/>
    </source>
</evidence>
<dbReference type="InterPro" id="IPR002797">
    <property type="entry name" value="Polysacc_synth"/>
</dbReference>
<dbReference type="GO" id="GO:0005886">
    <property type="term" value="C:plasma membrane"/>
    <property type="evidence" value="ECO:0007669"/>
    <property type="project" value="UniProtKB-SubCell"/>
</dbReference>
<dbReference type="Pfam" id="PF01943">
    <property type="entry name" value="Polysacc_synt"/>
    <property type="match status" value="1"/>
</dbReference>
<comment type="subcellular location">
    <subcellularLocation>
        <location evidence="1">Cell membrane</location>
        <topology evidence="1">Multi-pass membrane protein</topology>
    </subcellularLocation>
</comment>
<feature type="transmembrane region" description="Helical" evidence="6">
    <location>
        <begin position="74"/>
        <end position="99"/>
    </location>
</feature>
<reference evidence="7" key="1">
    <citation type="submission" date="2020-01" db="EMBL/GenBank/DDBJ databases">
        <authorList>
            <person name="Meier V. D."/>
            <person name="Meier V D."/>
        </authorList>
    </citation>
    <scope>NUCLEOTIDE SEQUENCE</scope>
    <source>
        <strain evidence="7">HLG_WM_MAG_02</strain>
    </source>
</reference>
<feature type="transmembrane region" description="Helical" evidence="6">
    <location>
        <begin position="243"/>
        <end position="263"/>
    </location>
</feature>
<feature type="transmembrane region" description="Helical" evidence="6">
    <location>
        <begin position="324"/>
        <end position="343"/>
    </location>
</feature>
<evidence type="ECO:0000256" key="1">
    <source>
        <dbReference type="ARBA" id="ARBA00004651"/>
    </source>
</evidence>
<keyword evidence="2" id="KW-1003">Cell membrane</keyword>
<feature type="transmembrane region" description="Helical" evidence="6">
    <location>
        <begin position="381"/>
        <end position="402"/>
    </location>
</feature>
<dbReference type="PANTHER" id="PTHR30250:SF11">
    <property type="entry name" value="O-ANTIGEN TRANSPORTER-RELATED"/>
    <property type="match status" value="1"/>
</dbReference>
<feature type="transmembrane region" description="Helical" evidence="6">
    <location>
        <begin position="212"/>
        <end position="237"/>
    </location>
</feature>
<feature type="transmembrane region" description="Helical" evidence="6">
    <location>
        <begin position="284"/>
        <end position="304"/>
    </location>
</feature>
<feature type="transmembrane region" description="Helical" evidence="6">
    <location>
        <begin position="7"/>
        <end position="27"/>
    </location>
</feature>
<feature type="transmembrane region" description="Helical" evidence="6">
    <location>
        <begin position="39"/>
        <end position="62"/>
    </location>
</feature>
<feature type="transmembrane region" description="Helical" evidence="6">
    <location>
        <begin position="355"/>
        <end position="375"/>
    </location>
</feature>
<feature type="transmembrane region" description="Helical" evidence="6">
    <location>
        <begin position="173"/>
        <end position="192"/>
    </location>
</feature>
<feature type="transmembrane region" description="Helical" evidence="6">
    <location>
        <begin position="111"/>
        <end position="134"/>
    </location>
</feature>
<evidence type="ECO:0000256" key="6">
    <source>
        <dbReference type="SAM" id="Phobius"/>
    </source>
</evidence>
<evidence type="ECO:0000313" key="7">
    <source>
        <dbReference type="EMBL" id="CAA6819440.1"/>
    </source>
</evidence>
<dbReference type="EMBL" id="CACVAZ010000123">
    <property type="protein sequence ID" value="CAA6819440.1"/>
    <property type="molecule type" value="Genomic_DNA"/>
</dbReference>
<sequence length="419" mass="48406">MNFFKSLSIYTTTSILNSAIPFLLLPILTNYLSVEEYGLLAIIQIFIIFTIPFISINIQSTLQLEYHDLDKEQFALWVSSVLLIPLITIFMVLFFFILFESLIHRFVDTSLLWILIIPLIAFMQVVPQTILSIYKISERPIDYAKYQLSLTAINLILTLGLVVLLNLNWEGRVLAILLSYVIFSMIGFFLLLKMKLIVLRVEKKYIKKAVQLGTPLILHVVSASLFMMSDRLFISYYLGNQALGIYAVGAQIAMIALIVQQSFNQAWVPYLFKNLKSGLMENKIKIINISYIALLFFMILPFLIELINPLFFNFFINERFIDAIFYVFWIALGYSLLGMYKVVTNYIFYEKRVKLLSMMSFLSLLINLILNYVLIHKYGAIGVAYGTAITVAIFFIIAFIIANRVHKMPWLYFLKGVNK</sequence>
<gene>
    <name evidence="7" type="ORF">HELGO_WM18852</name>
</gene>
<organism evidence="7">
    <name type="scientific">uncultured Sulfurovum sp</name>
    <dbReference type="NCBI Taxonomy" id="269237"/>
    <lineage>
        <taxon>Bacteria</taxon>
        <taxon>Pseudomonadati</taxon>
        <taxon>Campylobacterota</taxon>
        <taxon>Epsilonproteobacteria</taxon>
        <taxon>Campylobacterales</taxon>
        <taxon>Sulfurovaceae</taxon>
        <taxon>Sulfurovum</taxon>
        <taxon>environmental samples</taxon>
    </lineage>
</organism>
<protein>
    <submittedName>
        <fullName evidence="7">Uncharacterized protein</fullName>
    </submittedName>
</protein>
<keyword evidence="4 6" id="KW-1133">Transmembrane helix</keyword>
<accession>A0A6S6TS31</accession>
<keyword evidence="3 6" id="KW-0812">Transmembrane</keyword>
<dbReference type="PANTHER" id="PTHR30250">
    <property type="entry name" value="PST FAMILY PREDICTED COLANIC ACID TRANSPORTER"/>
    <property type="match status" value="1"/>
</dbReference>
<evidence type="ECO:0000256" key="2">
    <source>
        <dbReference type="ARBA" id="ARBA00022475"/>
    </source>
</evidence>
<feature type="transmembrane region" description="Helical" evidence="6">
    <location>
        <begin position="146"/>
        <end position="167"/>
    </location>
</feature>
<dbReference type="AlphaFoldDB" id="A0A6S6TS31"/>
<proteinExistence type="predicted"/>
<evidence type="ECO:0000256" key="4">
    <source>
        <dbReference type="ARBA" id="ARBA00022989"/>
    </source>
</evidence>
<dbReference type="InterPro" id="IPR050833">
    <property type="entry name" value="Poly_Biosynth_Transport"/>
</dbReference>
<name>A0A6S6TS31_9BACT</name>
<evidence type="ECO:0000256" key="3">
    <source>
        <dbReference type="ARBA" id="ARBA00022692"/>
    </source>
</evidence>